<gene>
    <name evidence="2" type="ORF">BECKSD772E_GA0070983_10319</name>
    <name evidence="1" type="ORF">BECKSD772F_GA0070984_10329</name>
</gene>
<dbReference type="AlphaFoldDB" id="A0A450YC29"/>
<protein>
    <submittedName>
        <fullName evidence="1">Uncharacterized protein</fullName>
    </submittedName>
</protein>
<organism evidence="1">
    <name type="scientific">Candidatus Kentrum sp. SD</name>
    <dbReference type="NCBI Taxonomy" id="2126332"/>
    <lineage>
        <taxon>Bacteria</taxon>
        <taxon>Pseudomonadati</taxon>
        <taxon>Pseudomonadota</taxon>
        <taxon>Gammaproteobacteria</taxon>
        <taxon>Candidatus Kentrum</taxon>
    </lineage>
</organism>
<dbReference type="EMBL" id="CAADFU010000031">
    <property type="protein sequence ID" value="VFK43922.1"/>
    <property type="molecule type" value="Genomic_DNA"/>
</dbReference>
<sequence>MPRARIRENGKAMRLDLLAYANDEINLVMVVAVKSRMKMEAIE</sequence>
<name>A0A450YC29_9GAMM</name>
<evidence type="ECO:0000313" key="2">
    <source>
        <dbReference type="EMBL" id="VFK43922.1"/>
    </source>
</evidence>
<reference evidence="1" key="1">
    <citation type="submission" date="2019-02" db="EMBL/GenBank/DDBJ databases">
        <authorList>
            <person name="Gruber-Vodicka R. H."/>
            <person name="Seah K. B. B."/>
        </authorList>
    </citation>
    <scope>NUCLEOTIDE SEQUENCE</scope>
    <source>
        <strain evidence="2">BECK_S1320</strain>
        <strain evidence="1">BECK_S1321</strain>
    </source>
</reference>
<evidence type="ECO:0000313" key="1">
    <source>
        <dbReference type="EMBL" id="VFK39055.1"/>
    </source>
</evidence>
<dbReference type="EMBL" id="CAADFR010000032">
    <property type="protein sequence ID" value="VFK39055.1"/>
    <property type="molecule type" value="Genomic_DNA"/>
</dbReference>
<accession>A0A450YC29</accession>
<proteinExistence type="predicted"/>